<dbReference type="GO" id="GO:0005506">
    <property type="term" value="F:iron ion binding"/>
    <property type="evidence" value="ECO:0007669"/>
    <property type="project" value="InterPro"/>
</dbReference>
<keyword evidence="3" id="KW-0479">Metal-binding</keyword>
<evidence type="ECO:0000256" key="7">
    <source>
        <dbReference type="ARBA" id="ARBA00023004"/>
    </source>
</evidence>
<feature type="domain" description="Rieske" evidence="10">
    <location>
        <begin position="59"/>
        <end position="140"/>
    </location>
</feature>
<evidence type="ECO:0000256" key="5">
    <source>
        <dbReference type="ARBA" id="ARBA00022964"/>
    </source>
</evidence>
<dbReference type="InterPro" id="IPR043266">
    <property type="entry name" value="RHO_NdoB-like_C"/>
</dbReference>
<dbReference type="InterPro" id="IPR043257">
    <property type="entry name" value="Rieske_N"/>
</dbReference>
<name>A0A064CCD6_9MYCO</name>
<comment type="caution">
    <text evidence="11">The sequence shown here is derived from an EMBL/GenBank/DDBJ whole genome shotgun (WGS) entry which is preliminary data.</text>
</comment>
<dbReference type="InterPro" id="IPR015879">
    <property type="entry name" value="Ring_hydroxy_dOase_asu_C_dom"/>
</dbReference>
<dbReference type="EMBL" id="JALN02000002">
    <property type="protein sequence ID" value="KDE97321.1"/>
    <property type="molecule type" value="Genomic_DNA"/>
</dbReference>
<dbReference type="PANTHER" id="PTHR43756:SF1">
    <property type="entry name" value="3-PHENYLPROPIONATE_CINNAMIC ACID DIOXYGENASE SUBUNIT ALPHA"/>
    <property type="match status" value="1"/>
</dbReference>
<evidence type="ECO:0000256" key="3">
    <source>
        <dbReference type="ARBA" id="ARBA00022723"/>
    </source>
</evidence>
<accession>A0A064CCD6</accession>
<gene>
    <name evidence="11" type="ORF">Y900_029155</name>
</gene>
<keyword evidence="4" id="KW-0058">Aromatic hydrocarbons catabolism</keyword>
<dbReference type="InterPro" id="IPR015881">
    <property type="entry name" value="ARHD_Rieske_2Fe_2S"/>
</dbReference>
<dbReference type="InterPro" id="IPR017941">
    <property type="entry name" value="Rieske_2Fe-2S"/>
</dbReference>
<dbReference type="SMR" id="A0A064CCD6"/>
<sequence length="459" mass="50722">MTTETTETTGTAGTSDRYLRRALRDVADGLKVGRLPARVVSDPTLHTIEMERIFGRAWVFLAHESELAKSGDFVVRYIGADSVIVCRDASGQIQALSNSCRHRGALVCRAETGNTAHFQCPYHGWVYSNTGDLVGVPAMREAYPGGFDKTQWGLRHIPHVDSYAGFIFGSVDPKAPNLTDYLGDTTFYLDLIAKKTAGGLEVIGAPHRWTMSANWKTAADNFVGDSYHTLFAHRSMVELGMAPGDPNFASAPAEISLQNGHGVGVLGFPPTLADFPEYEGYPDEVVDQMAASYPSLAHKDMMRRSAFIHGTVFPNLSFINVTIAPDHMSPPTPFITFRLWQPLSHDRMEVLSWFLVERDAPEWLREASQASYVNNFGPAGVFEQDDAEAWKAITESVQGPFAGEGLLNYEMGMDLTPLNDWPGPGEALPSGYAEQNQRRFWGRWLDYMSQPAQFRGGAR</sequence>
<dbReference type="Pfam" id="PF00355">
    <property type="entry name" value="Rieske"/>
    <property type="match status" value="1"/>
</dbReference>
<evidence type="ECO:0000256" key="9">
    <source>
        <dbReference type="ARBA" id="ARBA00023027"/>
    </source>
</evidence>
<dbReference type="PANTHER" id="PTHR43756">
    <property type="entry name" value="CHOLINE MONOOXYGENASE, CHLOROPLASTIC"/>
    <property type="match status" value="1"/>
</dbReference>
<evidence type="ECO:0000256" key="6">
    <source>
        <dbReference type="ARBA" id="ARBA00023002"/>
    </source>
</evidence>
<keyword evidence="6" id="KW-0560">Oxidoreductase</keyword>
<evidence type="ECO:0000313" key="12">
    <source>
        <dbReference type="Proteomes" id="UP000022835"/>
    </source>
</evidence>
<evidence type="ECO:0000256" key="4">
    <source>
        <dbReference type="ARBA" id="ARBA00022797"/>
    </source>
</evidence>
<comment type="similarity">
    <text evidence="1">Belongs to the bacterial ring-hydroxylating dioxygenase alpha subunit family.</text>
</comment>
<evidence type="ECO:0000259" key="10">
    <source>
        <dbReference type="PROSITE" id="PS51296"/>
    </source>
</evidence>
<evidence type="ECO:0000256" key="2">
    <source>
        <dbReference type="ARBA" id="ARBA00022714"/>
    </source>
</evidence>
<dbReference type="GO" id="GO:0004497">
    <property type="term" value="F:monooxygenase activity"/>
    <property type="evidence" value="ECO:0007669"/>
    <property type="project" value="UniProtKB-ARBA"/>
</dbReference>
<dbReference type="eggNOG" id="COG4638">
    <property type="taxonomic scope" value="Bacteria"/>
</dbReference>
<dbReference type="OrthoDB" id="5243643at2"/>
<dbReference type="RefSeq" id="WP_036348731.1">
    <property type="nucleotide sequence ID" value="NZ_JALN02000002.1"/>
</dbReference>
<dbReference type="GO" id="GO:0051537">
    <property type="term" value="F:2 iron, 2 sulfur cluster binding"/>
    <property type="evidence" value="ECO:0007669"/>
    <property type="project" value="UniProtKB-KW"/>
</dbReference>
<dbReference type="CDD" id="cd08881">
    <property type="entry name" value="RHO_alpha_C_NDO-like"/>
    <property type="match status" value="1"/>
</dbReference>
<protein>
    <submittedName>
        <fullName evidence="11">Ribosomal subunit interface protein</fullName>
    </submittedName>
</protein>
<dbReference type="InterPro" id="IPR001663">
    <property type="entry name" value="Rng_hydr_dOase-A"/>
</dbReference>
<organism evidence="11 12">
    <name type="scientific">Mycolicibacterium aromaticivorans JS19b1 = JCM 16368</name>
    <dbReference type="NCBI Taxonomy" id="1440774"/>
    <lineage>
        <taxon>Bacteria</taxon>
        <taxon>Bacillati</taxon>
        <taxon>Actinomycetota</taxon>
        <taxon>Actinomycetes</taxon>
        <taxon>Mycobacteriales</taxon>
        <taxon>Mycobacteriaceae</taxon>
        <taxon>Mycolicibacterium</taxon>
    </lineage>
</organism>
<dbReference type="PROSITE" id="PS51296">
    <property type="entry name" value="RIESKE"/>
    <property type="match status" value="1"/>
</dbReference>
<dbReference type="Gene3D" id="2.102.10.10">
    <property type="entry name" value="Rieske [2Fe-2S] iron-sulphur domain"/>
    <property type="match status" value="1"/>
</dbReference>
<dbReference type="CDD" id="cd03535">
    <property type="entry name" value="Rieske_RO_Alpha_NDO"/>
    <property type="match status" value="1"/>
</dbReference>
<dbReference type="PRINTS" id="PR00090">
    <property type="entry name" value="RNGDIOXGNASE"/>
</dbReference>
<keyword evidence="9" id="KW-0520">NAD</keyword>
<evidence type="ECO:0000256" key="8">
    <source>
        <dbReference type="ARBA" id="ARBA00023014"/>
    </source>
</evidence>
<dbReference type="PROSITE" id="PS00570">
    <property type="entry name" value="RING_HYDROXYL_ALPHA"/>
    <property type="match status" value="1"/>
</dbReference>
<dbReference type="Pfam" id="PF00848">
    <property type="entry name" value="Ring_hydroxyl_A"/>
    <property type="match status" value="1"/>
</dbReference>
<dbReference type="STRING" id="1440774.Y900_029155"/>
<evidence type="ECO:0000313" key="11">
    <source>
        <dbReference type="EMBL" id="KDE97321.1"/>
    </source>
</evidence>
<evidence type="ECO:0000256" key="1">
    <source>
        <dbReference type="ARBA" id="ARBA00008751"/>
    </source>
</evidence>
<keyword evidence="5" id="KW-0223">Dioxygenase</keyword>
<keyword evidence="2" id="KW-0001">2Fe-2S</keyword>
<dbReference type="AlphaFoldDB" id="A0A064CCD6"/>
<dbReference type="Proteomes" id="UP000022835">
    <property type="component" value="Unassembled WGS sequence"/>
</dbReference>
<dbReference type="SUPFAM" id="SSF50022">
    <property type="entry name" value="ISP domain"/>
    <property type="match status" value="1"/>
</dbReference>
<proteinExistence type="inferred from homology"/>
<dbReference type="Gene3D" id="3.90.380.10">
    <property type="entry name" value="Naphthalene 1,2-dioxygenase Alpha Subunit, Chain A, domain 1"/>
    <property type="match status" value="1"/>
</dbReference>
<keyword evidence="12" id="KW-1185">Reference proteome</keyword>
<keyword evidence="7" id="KW-0408">Iron</keyword>
<reference evidence="11" key="1">
    <citation type="submission" date="2014-05" db="EMBL/GenBank/DDBJ databases">
        <title>Genome sequence of Mycobacterium aromaticivorans strain JS19b1T (= DSM 45407T).</title>
        <authorList>
            <person name="Kwak Y."/>
            <person name="Park G.-S."/>
            <person name="Li Q.X."/>
            <person name="Lee S.-E."/>
            <person name="Shin J.-H."/>
        </authorList>
    </citation>
    <scope>NUCLEOTIDE SEQUENCE [LARGE SCALE GENOMIC DNA]</scope>
    <source>
        <strain evidence="11">JS19b1</strain>
    </source>
</reference>
<keyword evidence="8" id="KW-0411">Iron-sulfur</keyword>
<dbReference type="GO" id="GO:0051213">
    <property type="term" value="F:dioxygenase activity"/>
    <property type="evidence" value="ECO:0007669"/>
    <property type="project" value="UniProtKB-KW"/>
</dbReference>
<dbReference type="GO" id="GO:0016705">
    <property type="term" value="F:oxidoreductase activity, acting on paired donors, with incorporation or reduction of molecular oxygen"/>
    <property type="evidence" value="ECO:0007669"/>
    <property type="project" value="UniProtKB-ARBA"/>
</dbReference>
<dbReference type="SUPFAM" id="SSF55961">
    <property type="entry name" value="Bet v1-like"/>
    <property type="match status" value="1"/>
</dbReference>
<dbReference type="InterPro" id="IPR036922">
    <property type="entry name" value="Rieske_2Fe-2S_sf"/>
</dbReference>